<evidence type="ECO:0000313" key="4">
    <source>
        <dbReference type="Proteomes" id="UP001149074"/>
    </source>
</evidence>
<dbReference type="OrthoDB" id="5590473at2759"/>
<dbReference type="GO" id="GO:0004540">
    <property type="term" value="F:RNA nuclease activity"/>
    <property type="evidence" value="ECO:0007669"/>
    <property type="project" value="InterPro"/>
</dbReference>
<reference evidence="3" key="1">
    <citation type="submission" date="2022-11" db="EMBL/GenBank/DDBJ databases">
        <authorList>
            <person name="Petersen C."/>
        </authorList>
    </citation>
    <scope>NUCLEOTIDE SEQUENCE</scope>
    <source>
        <strain evidence="3">IBT 30761</strain>
    </source>
</reference>
<dbReference type="AlphaFoldDB" id="A0A9W9JV07"/>
<comment type="caution">
    <text evidence="3">The sequence shown here is derived from an EMBL/GenBank/DDBJ whole genome shotgun (WGS) entry which is preliminary data.</text>
</comment>
<reference evidence="3" key="2">
    <citation type="journal article" date="2023" name="IMA Fungus">
        <title>Comparative genomic study of the Penicillium genus elucidates a diverse pangenome and 15 lateral gene transfer events.</title>
        <authorList>
            <person name="Petersen C."/>
            <person name="Sorensen T."/>
            <person name="Nielsen M.R."/>
            <person name="Sondergaard T.E."/>
            <person name="Sorensen J.L."/>
            <person name="Fitzpatrick D.A."/>
            <person name="Frisvad J.C."/>
            <person name="Nielsen K.L."/>
        </authorList>
    </citation>
    <scope>NUCLEOTIDE SEQUENCE</scope>
    <source>
        <strain evidence="3">IBT 30761</strain>
    </source>
</reference>
<keyword evidence="4" id="KW-1185">Reference proteome</keyword>
<dbReference type="GeneID" id="81363372"/>
<evidence type="ECO:0000259" key="2">
    <source>
        <dbReference type="Pfam" id="PF01936"/>
    </source>
</evidence>
<evidence type="ECO:0000256" key="1">
    <source>
        <dbReference type="SAM" id="MobiDB-lite"/>
    </source>
</evidence>
<dbReference type="Gene3D" id="3.40.50.1010">
    <property type="entry name" value="5'-nuclease"/>
    <property type="match status" value="1"/>
</dbReference>
<protein>
    <recommendedName>
        <fullName evidence="2">NYN domain-containing protein</fullName>
    </recommendedName>
</protein>
<dbReference type="Proteomes" id="UP001149074">
    <property type="component" value="Unassembled WGS sequence"/>
</dbReference>
<organism evidence="3 4">
    <name type="scientific">Penicillium argentinense</name>
    <dbReference type="NCBI Taxonomy" id="1131581"/>
    <lineage>
        <taxon>Eukaryota</taxon>
        <taxon>Fungi</taxon>
        <taxon>Dikarya</taxon>
        <taxon>Ascomycota</taxon>
        <taxon>Pezizomycotina</taxon>
        <taxon>Eurotiomycetes</taxon>
        <taxon>Eurotiomycetidae</taxon>
        <taxon>Eurotiales</taxon>
        <taxon>Aspergillaceae</taxon>
        <taxon>Penicillium</taxon>
    </lineage>
</organism>
<dbReference type="RefSeq" id="XP_056469381.1">
    <property type="nucleotide sequence ID" value="XM_056624393.1"/>
</dbReference>
<proteinExistence type="predicted"/>
<name>A0A9W9JV07_9EURO</name>
<accession>A0A9W9JV07</accession>
<dbReference type="EMBL" id="JAPQKI010000011">
    <property type="protein sequence ID" value="KAJ5082859.1"/>
    <property type="molecule type" value="Genomic_DNA"/>
</dbReference>
<dbReference type="CDD" id="cd18724">
    <property type="entry name" value="PIN_LabA-like"/>
    <property type="match status" value="1"/>
</dbReference>
<feature type="region of interest" description="Disordered" evidence="1">
    <location>
        <begin position="93"/>
        <end position="112"/>
    </location>
</feature>
<dbReference type="Pfam" id="PF01936">
    <property type="entry name" value="NYN"/>
    <property type="match status" value="1"/>
</dbReference>
<feature type="domain" description="NYN" evidence="2">
    <location>
        <begin position="306"/>
        <end position="459"/>
    </location>
</feature>
<feature type="region of interest" description="Disordered" evidence="1">
    <location>
        <begin position="1"/>
        <end position="74"/>
    </location>
</feature>
<dbReference type="InterPro" id="IPR021139">
    <property type="entry name" value="NYN"/>
</dbReference>
<sequence length="498" mass="55391">MAPVDPGELASYGVKAPAAGSRCQLELSDDLQNSGYENNPHDSDPPFSPSMPQHELRAHYGDQPLNPRPRSPRGLGDFRSLWATLLQRASPFRPAAPDSTANLPVSSSDRRFSVRPSSPITIIKRPAQHSAIGTAAHAESIHFKEPSDVSGQTLIFTRLRPIESRGHDLSMSNAYREPTLAEGTSDTEADLGSDTAVFDRPVSRPIPRRPRHLAFVPAQLGMIDASDDHGYETPPSSIDEREPARATNGIDTKVVMTATGLVIRPVYRNKRERNLALERKLIVHFPEISCRLPYASLEKPWEVCIHVFVDFSNIWVGLKDTIKAQRSISPRTKINRVNLSFANLSRILERGRLVAKRVLAGSDTLPSVDEAKTLGYEVNILDRVRKKPINRRHNNYKGPVEQGVDEILLLKMVESVVDNHPGTIVLATGDGEKGEYSGGFISGVNRALERGWKVELVSFSVAINHRYRKLSFRSNRVRLIELDPFAEELLGDEIFDKC</sequence>
<evidence type="ECO:0000313" key="3">
    <source>
        <dbReference type="EMBL" id="KAJ5082859.1"/>
    </source>
</evidence>
<gene>
    <name evidence="3" type="ORF">N7532_011902</name>
</gene>